<sequence>MMWPVAAHAQTPAGGEVTWSSKAPVEAPAPEEASTSGKVRVEITGDAPDIAVHEWVYNEDVTSIDKPDPTTGRSLIHHDLQPRYATLCVAPCTTTFTPGEHRLALSHGTAKMVELPKPVTITGPTRLQIAYTSNAGVRAAGYVLVLGATAGAVGIFYAGRTGKRTCDRKTGKCTEEISPESLVGGIAVLTVGVIAGVALALVSDKADIKAIPLPSAGPIRFVPQVFASYRERGMGRGSDVLEGAGLAMQFDF</sequence>
<proteinExistence type="predicted"/>
<dbReference type="Proteomes" id="UP001370348">
    <property type="component" value="Chromosome"/>
</dbReference>
<protein>
    <recommendedName>
        <fullName evidence="5">PEGA domain-containing protein</fullName>
    </recommendedName>
</protein>
<feature type="transmembrane region" description="Helical" evidence="2">
    <location>
        <begin position="180"/>
        <end position="202"/>
    </location>
</feature>
<evidence type="ECO:0000256" key="1">
    <source>
        <dbReference type="SAM" id="MobiDB-lite"/>
    </source>
</evidence>
<keyword evidence="4" id="KW-1185">Reference proteome</keyword>
<keyword evidence="2" id="KW-1133">Transmembrane helix</keyword>
<name>A0ABZ2MC68_9BACT</name>
<organism evidence="3 4">
    <name type="scientific">Pendulispora albinea</name>
    <dbReference type="NCBI Taxonomy" id="2741071"/>
    <lineage>
        <taxon>Bacteria</taxon>
        <taxon>Pseudomonadati</taxon>
        <taxon>Myxococcota</taxon>
        <taxon>Myxococcia</taxon>
        <taxon>Myxococcales</taxon>
        <taxon>Sorangiineae</taxon>
        <taxon>Pendulisporaceae</taxon>
        <taxon>Pendulispora</taxon>
    </lineage>
</organism>
<feature type="compositionally biased region" description="Low complexity" evidence="1">
    <location>
        <begin position="23"/>
        <end position="33"/>
    </location>
</feature>
<accession>A0ABZ2MC68</accession>
<evidence type="ECO:0008006" key="5">
    <source>
        <dbReference type="Google" id="ProtNLM"/>
    </source>
</evidence>
<dbReference type="EMBL" id="CP089984">
    <property type="protein sequence ID" value="WXB20053.1"/>
    <property type="molecule type" value="Genomic_DNA"/>
</dbReference>
<keyword evidence="2" id="KW-0812">Transmembrane</keyword>
<feature type="transmembrane region" description="Helical" evidence="2">
    <location>
        <begin position="139"/>
        <end position="159"/>
    </location>
</feature>
<evidence type="ECO:0000313" key="4">
    <source>
        <dbReference type="Proteomes" id="UP001370348"/>
    </source>
</evidence>
<feature type="region of interest" description="Disordered" evidence="1">
    <location>
        <begin position="1"/>
        <end position="36"/>
    </location>
</feature>
<evidence type="ECO:0000256" key="2">
    <source>
        <dbReference type="SAM" id="Phobius"/>
    </source>
</evidence>
<dbReference type="RefSeq" id="WP_394829653.1">
    <property type="nucleotide sequence ID" value="NZ_CP089984.1"/>
</dbReference>
<keyword evidence="2" id="KW-0472">Membrane</keyword>
<evidence type="ECO:0000313" key="3">
    <source>
        <dbReference type="EMBL" id="WXB20053.1"/>
    </source>
</evidence>
<gene>
    <name evidence="3" type="ORF">LZC94_22865</name>
</gene>
<reference evidence="3 4" key="1">
    <citation type="submission" date="2021-12" db="EMBL/GenBank/DDBJ databases">
        <title>Discovery of the Pendulisporaceae a myxobacterial family with distinct sporulation behavior and unique specialized metabolism.</title>
        <authorList>
            <person name="Garcia R."/>
            <person name="Popoff A."/>
            <person name="Bader C.D."/>
            <person name="Loehr J."/>
            <person name="Walesch S."/>
            <person name="Walt C."/>
            <person name="Boldt J."/>
            <person name="Bunk B."/>
            <person name="Haeckl F.J.F.P.J."/>
            <person name="Gunesch A.P."/>
            <person name="Birkelbach J."/>
            <person name="Nuebel U."/>
            <person name="Pietschmann T."/>
            <person name="Bach T."/>
            <person name="Mueller R."/>
        </authorList>
    </citation>
    <scope>NUCLEOTIDE SEQUENCE [LARGE SCALE GENOMIC DNA]</scope>
    <source>
        <strain evidence="3 4">MSr11954</strain>
    </source>
</reference>